<gene>
    <name evidence="9" type="ORF">GTS_33670</name>
</gene>
<dbReference type="EMBL" id="BJFL01000017">
    <property type="protein sequence ID" value="GDY31734.1"/>
    <property type="molecule type" value="Genomic_DNA"/>
</dbReference>
<keyword evidence="3 6" id="KW-0808">Transferase</keyword>
<dbReference type="Pfam" id="PF00198">
    <property type="entry name" value="2-oxoacid_dh"/>
    <property type="match status" value="1"/>
</dbReference>
<name>A0A4D4J882_9PSEU</name>
<dbReference type="InterPro" id="IPR050743">
    <property type="entry name" value="2-oxoacid_DH_E2_comp"/>
</dbReference>
<dbReference type="GO" id="GO:0031405">
    <property type="term" value="F:lipoic acid binding"/>
    <property type="evidence" value="ECO:0007669"/>
    <property type="project" value="TreeGrafter"/>
</dbReference>
<evidence type="ECO:0000256" key="6">
    <source>
        <dbReference type="RuleBase" id="RU003423"/>
    </source>
</evidence>
<evidence type="ECO:0000259" key="7">
    <source>
        <dbReference type="Pfam" id="PF00198"/>
    </source>
</evidence>
<sequence>MTEIVVPKLNNNDASYVLVEWMFEDGQQVPAGAAVALVETAKAVEELVAEKGGVLHRVRRAGEECTDGDLVGHLFSDAAERDRFLADAERSALPGDASADPVITEPARALIERHGVDLDRVRALGKRTIRRSDVEALLAGAGAGDEGVRRLSRNQVAIADVVSASHREIPAAFAAMKVDARAALHVRRDVLASGRAGFDILELVIAAVARLRADFPVCFASLLEGHTLAVPERAHVGVTVDTGNGLFVPVVHDADRKTPGEIAGILSDYRRRAGRGTLREQDMADGNISVSVTAYADVVLSVPVVLPPQVCMLSLCGIEHELRRERGGEIGQRPVFTLGMSYDHRVINGRDAVLFLRAVKGFLESSQRLAELVGGED</sequence>
<dbReference type="Pfam" id="PF00364">
    <property type="entry name" value="Biotin_lipoyl"/>
    <property type="match status" value="1"/>
</dbReference>
<evidence type="ECO:0000256" key="5">
    <source>
        <dbReference type="ARBA" id="ARBA00023315"/>
    </source>
</evidence>
<dbReference type="GO" id="GO:0016407">
    <property type="term" value="F:acetyltransferase activity"/>
    <property type="evidence" value="ECO:0007669"/>
    <property type="project" value="TreeGrafter"/>
</dbReference>
<organism evidence="9 10">
    <name type="scientific">Gandjariella thermophila</name>
    <dbReference type="NCBI Taxonomy" id="1931992"/>
    <lineage>
        <taxon>Bacteria</taxon>
        <taxon>Bacillati</taxon>
        <taxon>Actinomycetota</taxon>
        <taxon>Actinomycetes</taxon>
        <taxon>Pseudonocardiales</taxon>
        <taxon>Pseudonocardiaceae</taxon>
        <taxon>Gandjariella</taxon>
    </lineage>
</organism>
<dbReference type="InterPro" id="IPR000089">
    <property type="entry name" value="Biotin_lipoyl"/>
</dbReference>
<dbReference type="PANTHER" id="PTHR43178">
    <property type="entry name" value="DIHYDROLIPOAMIDE ACETYLTRANSFERASE COMPONENT OF PYRUVATE DEHYDROGENASE COMPLEX"/>
    <property type="match status" value="1"/>
</dbReference>
<keyword evidence="10" id="KW-1185">Reference proteome</keyword>
<keyword evidence="9" id="KW-0670">Pyruvate</keyword>
<evidence type="ECO:0000313" key="10">
    <source>
        <dbReference type="Proteomes" id="UP000298860"/>
    </source>
</evidence>
<evidence type="ECO:0000313" key="9">
    <source>
        <dbReference type="EMBL" id="GDY31734.1"/>
    </source>
</evidence>
<comment type="similarity">
    <text evidence="2 6">Belongs to the 2-oxoacid dehydrogenase family.</text>
</comment>
<keyword evidence="4 6" id="KW-0450">Lipoyl</keyword>
<dbReference type="EC" id="2.3.1.-" evidence="6"/>
<evidence type="ECO:0000256" key="4">
    <source>
        <dbReference type="ARBA" id="ARBA00022823"/>
    </source>
</evidence>
<dbReference type="OrthoDB" id="3681540at2"/>
<proteinExistence type="inferred from homology"/>
<dbReference type="SUPFAM" id="SSF52777">
    <property type="entry name" value="CoA-dependent acyltransferases"/>
    <property type="match status" value="1"/>
</dbReference>
<dbReference type="PANTHER" id="PTHR43178:SF5">
    <property type="entry name" value="LIPOAMIDE ACYLTRANSFERASE COMPONENT OF BRANCHED-CHAIN ALPHA-KETO ACID DEHYDROGENASE COMPLEX, MITOCHONDRIAL"/>
    <property type="match status" value="1"/>
</dbReference>
<feature type="domain" description="2-oxoacid dehydrogenase acyltransferase catalytic" evidence="7">
    <location>
        <begin position="148"/>
        <end position="369"/>
    </location>
</feature>
<evidence type="ECO:0000256" key="1">
    <source>
        <dbReference type="ARBA" id="ARBA00001938"/>
    </source>
</evidence>
<dbReference type="InterPro" id="IPR023213">
    <property type="entry name" value="CAT-like_dom_sf"/>
</dbReference>
<feature type="domain" description="Lipoyl-binding" evidence="8">
    <location>
        <begin position="4"/>
        <end position="71"/>
    </location>
</feature>
<comment type="cofactor">
    <cofactor evidence="1 6">
        <name>(R)-lipoate</name>
        <dbReference type="ChEBI" id="CHEBI:83088"/>
    </cofactor>
</comment>
<dbReference type="AlphaFoldDB" id="A0A4D4J882"/>
<reference evidence="10" key="1">
    <citation type="submission" date="2019-04" db="EMBL/GenBank/DDBJ databases">
        <title>Draft genome sequence of Pseudonocardiaceae bacterium SL3-2-4.</title>
        <authorList>
            <person name="Ningsih F."/>
            <person name="Yokota A."/>
            <person name="Sakai Y."/>
            <person name="Nanatani K."/>
            <person name="Yabe S."/>
            <person name="Oetari A."/>
            <person name="Sjamsuridzal W."/>
        </authorList>
    </citation>
    <scope>NUCLEOTIDE SEQUENCE [LARGE SCALE GENOMIC DNA]</scope>
    <source>
        <strain evidence="10">SL3-2-4</strain>
    </source>
</reference>
<comment type="caution">
    <text evidence="9">The sequence shown here is derived from an EMBL/GenBank/DDBJ whole genome shotgun (WGS) entry which is preliminary data.</text>
</comment>
<accession>A0A4D4J882</accession>
<protein>
    <recommendedName>
        <fullName evidence="6">Dihydrolipoamide acetyltransferase component of pyruvate dehydrogenase complex</fullName>
        <ecNumber evidence="6">2.3.1.-</ecNumber>
    </recommendedName>
</protein>
<dbReference type="PROSITE" id="PS00189">
    <property type="entry name" value="LIPOYL"/>
    <property type="match status" value="1"/>
</dbReference>
<dbReference type="CDD" id="cd06849">
    <property type="entry name" value="lipoyl_domain"/>
    <property type="match status" value="1"/>
</dbReference>
<dbReference type="InterPro" id="IPR003016">
    <property type="entry name" value="2-oxoA_DH_lipoyl-BS"/>
</dbReference>
<dbReference type="RefSeq" id="WP_137814793.1">
    <property type="nucleotide sequence ID" value="NZ_BJFL01000017.1"/>
</dbReference>
<dbReference type="InterPro" id="IPR011053">
    <property type="entry name" value="Single_hybrid_motif"/>
</dbReference>
<evidence type="ECO:0000259" key="8">
    <source>
        <dbReference type="Pfam" id="PF00364"/>
    </source>
</evidence>
<dbReference type="SUPFAM" id="SSF51230">
    <property type="entry name" value="Single hybrid motif"/>
    <property type="match status" value="1"/>
</dbReference>
<evidence type="ECO:0000256" key="2">
    <source>
        <dbReference type="ARBA" id="ARBA00007317"/>
    </source>
</evidence>
<dbReference type="Gene3D" id="3.30.559.10">
    <property type="entry name" value="Chloramphenicol acetyltransferase-like domain"/>
    <property type="match status" value="1"/>
</dbReference>
<dbReference type="GO" id="GO:0005737">
    <property type="term" value="C:cytoplasm"/>
    <property type="evidence" value="ECO:0007669"/>
    <property type="project" value="TreeGrafter"/>
</dbReference>
<dbReference type="InterPro" id="IPR001078">
    <property type="entry name" value="2-oxoacid_DH_actylTfrase"/>
</dbReference>
<evidence type="ECO:0000256" key="3">
    <source>
        <dbReference type="ARBA" id="ARBA00022679"/>
    </source>
</evidence>
<dbReference type="Gene3D" id="2.40.50.100">
    <property type="match status" value="1"/>
</dbReference>
<keyword evidence="5 6" id="KW-0012">Acyltransferase</keyword>
<dbReference type="Proteomes" id="UP000298860">
    <property type="component" value="Unassembled WGS sequence"/>
</dbReference>